<reference evidence="4" key="1">
    <citation type="submission" date="2016-06" db="UniProtKB">
        <authorList>
            <consortium name="WormBaseParasite"/>
        </authorList>
    </citation>
    <scope>IDENTIFICATION</scope>
</reference>
<feature type="domain" description="Bardet-Biedl syndrome 1 N-terminal" evidence="1">
    <location>
        <begin position="86"/>
        <end position="164"/>
    </location>
</feature>
<dbReference type="GO" id="GO:0005930">
    <property type="term" value="C:axoneme"/>
    <property type="evidence" value="ECO:0007669"/>
    <property type="project" value="TreeGrafter"/>
</dbReference>
<evidence type="ECO:0000313" key="4">
    <source>
        <dbReference type="WBParaSite" id="ECPE_0001111601-mRNA-1"/>
    </source>
</evidence>
<dbReference type="WBParaSite" id="ECPE_0001111601-mRNA-1">
    <property type="protein sequence ID" value="ECPE_0001111601-mRNA-1"/>
    <property type="gene ID" value="ECPE_0001111601"/>
</dbReference>
<dbReference type="PANTHER" id="PTHR20870:SF0">
    <property type="entry name" value="BARDET-BIEDL SYNDROME 1 PROTEIN"/>
    <property type="match status" value="1"/>
</dbReference>
<dbReference type="EMBL" id="UZAN01050171">
    <property type="protein sequence ID" value="VDP88037.1"/>
    <property type="molecule type" value="Genomic_DNA"/>
</dbReference>
<dbReference type="Proteomes" id="UP000272942">
    <property type="component" value="Unassembled WGS sequence"/>
</dbReference>
<feature type="domain" description="Bardet-Biedl syndrome 1 N-terminal" evidence="1">
    <location>
        <begin position="10"/>
        <end position="81"/>
    </location>
</feature>
<dbReference type="PANTHER" id="PTHR20870">
    <property type="entry name" value="BARDET-BIEDL SYNDROME 1 PROTEIN"/>
    <property type="match status" value="1"/>
</dbReference>
<dbReference type="InterPro" id="IPR028784">
    <property type="entry name" value="BBS1"/>
</dbReference>
<dbReference type="Gene3D" id="2.130.10.10">
    <property type="entry name" value="YVTN repeat-like/Quinoprotein amine dehydrogenase"/>
    <property type="match status" value="1"/>
</dbReference>
<name>A0A183AVU7_9TREM</name>
<sequence length="469" mass="52524">MQLLRFRHRSNIVECADLAVAAGPNIYVYRKLKPYFKFKLPVSEPNEEERSVWDKAKTGEVSIHELWTKLDQLKYVGSLISRYCLTVATCMQTLYRQQASPDSVQCLVVGAEQNCLFIIDPTTFILLTTITTPTVPVHLITTGSYDIQFRILVACRDGIVYHVKRGSDSVQRLFNPNSQIVGLVRADKTIVVGCVDQTVKGYSLKGHPMWTVRHPAPIASLIPVTLVSQNLFGYVLSLTDGTLRLYKDQHVCDEILTWPRLPRPGEKGAVIKDDATPPPSLTNWNPTDPDPVVTGVFGRYDREMGALSLMTRDGVLLLLLVKRSAHFTPTGVIPIHTQQERCLLEPPKRTTALTQSVQRELSNCVTIAQQYSKDLSVMKHLIAKTYLELLETRVGPVSTDPSRWPITLHAQTNGHGPQFHIVFDLTTTSSASKPQLNLSLVHQFDDTVYRMDKPAIPVSKYKSLNLGVI</sequence>
<evidence type="ECO:0000313" key="2">
    <source>
        <dbReference type="EMBL" id="VDP88037.1"/>
    </source>
</evidence>
<organism evidence="4">
    <name type="scientific">Echinostoma caproni</name>
    <dbReference type="NCBI Taxonomy" id="27848"/>
    <lineage>
        <taxon>Eukaryota</taxon>
        <taxon>Metazoa</taxon>
        <taxon>Spiralia</taxon>
        <taxon>Lophotrochozoa</taxon>
        <taxon>Platyhelminthes</taxon>
        <taxon>Trematoda</taxon>
        <taxon>Digenea</taxon>
        <taxon>Plagiorchiida</taxon>
        <taxon>Echinostomata</taxon>
        <taxon>Echinostomatoidea</taxon>
        <taxon>Echinostomatidae</taxon>
        <taxon>Echinostoma</taxon>
    </lineage>
</organism>
<dbReference type="InterPro" id="IPR032728">
    <property type="entry name" value="BBS1_N"/>
</dbReference>
<dbReference type="GO" id="GO:0061512">
    <property type="term" value="P:protein localization to cilium"/>
    <property type="evidence" value="ECO:0007669"/>
    <property type="project" value="TreeGrafter"/>
</dbReference>
<dbReference type="GO" id="GO:0034464">
    <property type="term" value="C:BBSome"/>
    <property type="evidence" value="ECO:0007669"/>
    <property type="project" value="InterPro"/>
</dbReference>
<evidence type="ECO:0000313" key="3">
    <source>
        <dbReference type="Proteomes" id="UP000272942"/>
    </source>
</evidence>
<dbReference type="AlphaFoldDB" id="A0A183AVU7"/>
<gene>
    <name evidence="2" type="ORF">ECPE_LOCUS11082</name>
</gene>
<accession>A0A183AVU7</accession>
<dbReference type="Pfam" id="PF14779">
    <property type="entry name" value="BBS1"/>
    <property type="match status" value="2"/>
</dbReference>
<dbReference type="InterPro" id="IPR015943">
    <property type="entry name" value="WD40/YVTN_repeat-like_dom_sf"/>
</dbReference>
<proteinExistence type="predicted"/>
<dbReference type="GO" id="GO:0005815">
    <property type="term" value="C:microtubule organizing center"/>
    <property type="evidence" value="ECO:0007669"/>
    <property type="project" value="TreeGrafter"/>
</dbReference>
<dbReference type="GO" id="GO:1905515">
    <property type="term" value="P:non-motile cilium assembly"/>
    <property type="evidence" value="ECO:0007669"/>
    <property type="project" value="InterPro"/>
</dbReference>
<dbReference type="GO" id="GO:0005119">
    <property type="term" value="F:smoothened binding"/>
    <property type="evidence" value="ECO:0007669"/>
    <property type="project" value="TreeGrafter"/>
</dbReference>
<dbReference type="GO" id="GO:0005113">
    <property type="term" value="F:patched binding"/>
    <property type="evidence" value="ECO:0007669"/>
    <property type="project" value="TreeGrafter"/>
</dbReference>
<protein>
    <submittedName>
        <fullName evidence="4">BBS1 domain-containing protein</fullName>
    </submittedName>
</protein>
<reference evidence="2 3" key="2">
    <citation type="submission" date="2018-11" db="EMBL/GenBank/DDBJ databases">
        <authorList>
            <consortium name="Pathogen Informatics"/>
        </authorList>
    </citation>
    <scope>NUCLEOTIDE SEQUENCE [LARGE SCALE GENOMIC DNA]</scope>
    <source>
        <strain evidence="2 3">Egypt</strain>
    </source>
</reference>
<dbReference type="SUPFAM" id="SSF50978">
    <property type="entry name" value="WD40 repeat-like"/>
    <property type="match status" value="1"/>
</dbReference>
<evidence type="ECO:0000259" key="1">
    <source>
        <dbReference type="Pfam" id="PF14779"/>
    </source>
</evidence>
<dbReference type="InterPro" id="IPR036322">
    <property type="entry name" value="WD40_repeat_dom_sf"/>
</dbReference>
<keyword evidence="3" id="KW-1185">Reference proteome</keyword>
<dbReference type="OrthoDB" id="10259809at2759"/>